<proteinExistence type="predicted"/>
<dbReference type="SUPFAM" id="SSF55136">
    <property type="entry name" value="Probable bacterial effector-binding domain"/>
    <property type="match status" value="1"/>
</dbReference>
<dbReference type="GO" id="GO:0003700">
    <property type="term" value="F:DNA-binding transcription factor activity"/>
    <property type="evidence" value="ECO:0007669"/>
    <property type="project" value="InterPro"/>
</dbReference>
<dbReference type="Pfam" id="PF13411">
    <property type="entry name" value="MerR_1"/>
    <property type="match status" value="1"/>
</dbReference>
<dbReference type="SUPFAM" id="SSF46955">
    <property type="entry name" value="Putative DNA-binding domain"/>
    <property type="match status" value="1"/>
</dbReference>
<gene>
    <name evidence="3" type="ORF">ABOD76_04710</name>
</gene>
<protein>
    <submittedName>
        <fullName evidence="3">MerR family transcriptional regulator</fullName>
    </submittedName>
</protein>
<geneLocation type="plasmid" evidence="3">
    <name>pDson03</name>
</geneLocation>
<dbReference type="Gene3D" id="1.10.1660.10">
    <property type="match status" value="1"/>
</dbReference>
<reference evidence="3" key="1">
    <citation type="submission" date="2024-06" db="EMBL/GenBank/DDBJ databases">
        <title>Draft Genome Sequence of Deinococcus sonorensis Type Strain KR-87, a Biofilm Producing Representative of the Genus Deinococcus.</title>
        <authorList>
            <person name="Boren L.S."/>
            <person name="Grosso R.A."/>
            <person name="Hugenberg-Cox A.N."/>
            <person name="Hill J.T.E."/>
            <person name="Albert C.M."/>
            <person name="Tuohy J.M."/>
        </authorList>
    </citation>
    <scope>NUCLEOTIDE SEQUENCE</scope>
    <source>
        <strain evidence="3">KR-87</strain>
        <plasmid evidence="3">pDson03</plasmid>
    </source>
</reference>
<dbReference type="PROSITE" id="PS50937">
    <property type="entry name" value="HTH_MERR_2"/>
    <property type="match status" value="1"/>
</dbReference>
<dbReference type="PANTHER" id="PTHR30204">
    <property type="entry name" value="REDOX-CYCLING DRUG-SENSING TRANSCRIPTIONAL ACTIVATOR SOXR"/>
    <property type="match status" value="1"/>
</dbReference>
<dbReference type="RefSeq" id="WP_350241927.1">
    <property type="nucleotide sequence ID" value="NZ_CP158298.1"/>
</dbReference>
<dbReference type="InterPro" id="IPR047057">
    <property type="entry name" value="MerR_fam"/>
</dbReference>
<dbReference type="PROSITE" id="PS00552">
    <property type="entry name" value="HTH_MERR_1"/>
    <property type="match status" value="1"/>
</dbReference>
<dbReference type="SMART" id="SM00422">
    <property type="entry name" value="HTH_MERR"/>
    <property type="match status" value="1"/>
</dbReference>
<dbReference type="Gene3D" id="3.20.80.10">
    <property type="entry name" value="Regulatory factor, effector binding domain"/>
    <property type="match status" value="1"/>
</dbReference>
<dbReference type="EMBL" id="CP158298">
    <property type="protein sequence ID" value="XBV83997.1"/>
    <property type="molecule type" value="Genomic_DNA"/>
</dbReference>
<organism evidence="3">
    <name type="scientific">Deinococcus sonorensis KR-87</name>
    <dbReference type="NCBI Taxonomy" id="694439"/>
    <lineage>
        <taxon>Bacteria</taxon>
        <taxon>Thermotogati</taxon>
        <taxon>Deinococcota</taxon>
        <taxon>Deinococci</taxon>
        <taxon>Deinococcales</taxon>
        <taxon>Deinococcaceae</taxon>
        <taxon>Deinococcus</taxon>
    </lineage>
</organism>
<keyword evidence="3" id="KW-0614">Plasmid</keyword>
<evidence type="ECO:0000256" key="1">
    <source>
        <dbReference type="ARBA" id="ARBA00023125"/>
    </source>
</evidence>
<evidence type="ECO:0000313" key="3">
    <source>
        <dbReference type="EMBL" id="XBV83997.1"/>
    </source>
</evidence>
<dbReference type="AlphaFoldDB" id="A0AAU7U6W1"/>
<dbReference type="KEGG" id="dsc:ABOD76_04710"/>
<dbReference type="PANTHER" id="PTHR30204:SF97">
    <property type="entry name" value="MERR FAMILY REGULATORY PROTEIN"/>
    <property type="match status" value="1"/>
</dbReference>
<feature type="domain" description="HTH merR-type" evidence="2">
    <location>
        <begin position="21"/>
        <end position="91"/>
    </location>
</feature>
<dbReference type="CDD" id="cd01107">
    <property type="entry name" value="HTH_BmrR"/>
    <property type="match status" value="1"/>
</dbReference>
<sequence length="288" mass="32045">MSDHGETGTAAHPTGRAEADRWTIGVFAREVRLSIKALRLYDAAGLLVPRVRDPHSGYRFYHPDQRARAQLIALLRQLDMPLGQIADVLDLPAGQAAARIGRYWQQVEREQAVKRQLAQYLQRHLEGTGDTMFEVHDHVRPAQQVAALSANVPIAGLEGFLREARVHLFDALRGAGAHADHGWFVVFHGQVNEDSDGPVELCVPFEGHLQPAGQLVVRTDAAGRELYTTVTRRQWAFPGILEAYDAVATAIQRQGLQMAGAPREVYWTEPDRVDEDERVCTIAWPVQG</sequence>
<dbReference type="InterPro" id="IPR009061">
    <property type="entry name" value="DNA-bd_dom_put_sf"/>
</dbReference>
<dbReference type="InterPro" id="IPR011256">
    <property type="entry name" value="Reg_factor_effector_dom_sf"/>
</dbReference>
<dbReference type="GO" id="GO:0003677">
    <property type="term" value="F:DNA binding"/>
    <property type="evidence" value="ECO:0007669"/>
    <property type="project" value="UniProtKB-KW"/>
</dbReference>
<dbReference type="InterPro" id="IPR000551">
    <property type="entry name" value="MerR-type_HTH_dom"/>
</dbReference>
<name>A0AAU7U6W1_9DEIO</name>
<dbReference type="InterPro" id="IPR010499">
    <property type="entry name" value="AraC_E-bd"/>
</dbReference>
<evidence type="ECO:0000259" key="2">
    <source>
        <dbReference type="PROSITE" id="PS50937"/>
    </source>
</evidence>
<dbReference type="SMART" id="SM00871">
    <property type="entry name" value="AraC_E_bind"/>
    <property type="match status" value="1"/>
</dbReference>
<accession>A0AAU7U6W1</accession>
<keyword evidence="1" id="KW-0238">DNA-binding</keyword>